<feature type="region of interest" description="Disordered" evidence="1">
    <location>
        <begin position="408"/>
        <end position="432"/>
    </location>
</feature>
<keyword evidence="3" id="KW-1185">Reference proteome</keyword>
<feature type="compositionally biased region" description="Basic and acidic residues" evidence="1">
    <location>
        <begin position="408"/>
        <end position="420"/>
    </location>
</feature>
<protein>
    <submittedName>
        <fullName evidence="2">Helix-turn-helix domain-containing protein</fullName>
    </submittedName>
</protein>
<dbReference type="Proteomes" id="UP000298017">
    <property type="component" value="Unassembled WGS sequence"/>
</dbReference>
<accession>A0AAX2SGZ8</accession>
<sequence>MSVQMMSWARTQFGLKPGTKIVLYTLADEATSDGVAYVGQVKLAWMCEMGERTVRDHLKVLEERNLLHRERRSAPWMRGGRQTDVIVLHDHVQGNRGTFPGAAEERREREENRRRYEVPMSVEENEAQEVPASVSPSQHQPAESAGNPVDNRVSPSQKEPADSAGKATLTGRITSFEPAESRQNFSGALRGTRARLVPSNPIPSSDRIDAGGVGSDGTGSDDVFPAEDDRSGQREQSASSMAYRGVPLGLLRSKLGGESGPLAGVDDPTLSEVIDLVFARASGPVLSPLGLMIRALRQPGAAEELLEEAAAMVQAKAEHGGFGTVAPIPDAAWAQIEDEMRESVAAAEEAEAKRLVVCPVHHIQHPAAVTCPGCRADELTASTTGEDTVAEAEVFDVEAWRAKRQEQRRAAAEQARRDAAFRAGGSSKAGDR</sequence>
<proteinExistence type="predicted"/>
<comment type="caution">
    <text evidence="2">The sequence shown here is derived from an EMBL/GenBank/DDBJ whole genome shotgun (WGS) entry which is preliminary data.</text>
</comment>
<dbReference type="EMBL" id="SPNK01000003">
    <property type="protein sequence ID" value="TFI02177.1"/>
    <property type="molecule type" value="Genomic_DNA"/>
</dbReference>
<feature type="region of interest" description="Disordered" evidence="1">
    <location>
        <begin position="93"/>
        <end position="241"/>
    </location>
</feature>
<evidence type="ECO:0000256" key="1">
    <source>
        <dbReference type="SAM" id="MobiDB-lite"/>
    </source>
</evidence>
<evidence type="ECO:0000313" key="2">
    <source>
        <dbReference type="EMBL" id="TFI02177.1"/>
    </source>
</evidence>
<name>A0AAX2SGZ8_KOCRH</name>
<dbReference type="AlphaFoldDB" id="A0AAX2SGZ8"/>
<dbReference type="RefSeq" id="WP_135010227.1">
    <property type="nucleotide sequence ID" value="NZ_SPNK01000003.1"/>
</dbReference>
<evidence type="ECO:0000313" key="3">
    <source>
        <dbReference type="Proteomes" id="UP000298017"/>
    </source>
</evidence>
<reference evidence="2 3" key="1">
    <citation type="submission" date="2019-03" db="EMBL/GenBank/DDBJ databases">
        <title>Genome Sequencing and Assembly of Various Microbes Isolated from Alder Root Nodule.</title>
        <authorList>
            <person name="Swanson E."/>
            <person name="Sevigny J.L."/>
            <person name="Pesce C."/>
            <person name="Davis I."/>
            <person name="Kleiner V."/>
            <person name="Tisa L."/>
        </authorList>
    </citation>
    <scope>NUCLEOTIDE SEQUENCE [LARGE SCALE GENOMIC DNA]</scope>
    <source>
        <strain evidence="2 3">4R-31</strain>
    </source>
</reference>
<gene>
    <name evidence="2" type="ORF">E4P33_03785</name>
</gene>
<organism evidence="2 3">
    <name type="scientific">Kocuria rhizophila</name>
    <dbReference type="NCBI Taxonomy" id="72000"/>
    <lineage>
        <taxon>Bacteria</taxon>
        <taxon>Bacillati</taxon>
        <taxon>Actinomycetota</taxon>
        <taxon>Actinomycetes</taxon>
        <taxon>Micrococcales</taxon>
        <taxon>Micrococcaceae</taxon>
        <taxon>Kocuria</taxon>
    </lineage>
</organism>
<feature type="compositionally biased region" description="Basic and acidic residues" evidence="1">
    <location>
        <begin position="103"/>
        <end position="117"/>
    </location>
</feature>